<dbReference type="SUPFAM" id="SSF56601">
    <property type="entry name" value="beta-lactamase/transpeptidase-like"/>
    <property type="match status" value="1"/>
</dbReference>
<evidence type="ECO:0000259" key="1">
    <source>
        <dbReference type="Pfam" id="PF00144"/>
    </source>
</evidence>
<dbReference type="InterPro" id="IPR052907">
    <property type="entry name" value="Beta-lactamase/esterase"/>
</dbReference>
<sequence length="428" mass="45904">MTIDTAYNIAGTVEPGFEEVRDAFVANFVNGKELGASFAAYYQGRKVVDLVGGWADAAKTKPYTHDSIQVVHSSGKAIIAMSIGHAVSEGKLDYQQRIADVWPEFAEGGKEQVLLKDLLEHSGGVGWLDQERCPTIADLTNLDELAKKIAGQPHNFGGAVVKSYHAITRGWFLNELLRRTLHTTQGDLVKDWSAKLGVHAFVGLPESADPQFCPIVFSPEAAMGFGAIASLPHDLPMYKSFAQTRVQGAYELAGPGGSPSNVIEVLRGQTPSAYTVTNGAGLAAFANVMAVGGSVDGLKIMDSATHKAAHVLDDRTIDVPDACLGYLVRATEGGWAENILGTKIPNVKVDWTTVPPTTIIPDEYRGDDWQWCGWDGLGGSLIQWERKRQCAVGYAPTMLGIGGGRNDDRAASCTLAFVNAVTALEKEK</sequence>
<accession>A0A139AH27</accession>
<evidence type="ECO:0000313" key="2">
    <source>
        <dbReference type="EMBL" id="KXS16106.1"/>
    </source>
</evidence>
<dbReference type="EMBL" id="KQ965756">
    <property type="protein sequence ID" value="KXS16106.1"/>
    <property type="molecule type" value="Genomic_DNA"/>
</dbReference>
<dbReference type="OMA" id="GKAELWP"/>
<evidence type="ECO:0000313" key="3">
    <source>
        <dbReference type="Proteomes" id="UP000070544"/>
    </source>
</evidence>
<dbReference type="Gene3D" id="3.40.710.10">
    <property type="entry name" value="DD-peptidase/beta-lactamase superfamily"/>
    <property type="match status" value="1"/>
</dbReference>
<reference evidence="2 3" key="1">
    <citation type="journal article" date="2015" name="Genome Biol. Evol.">
        <title>Phylogenomic analyses indicate that early fungi evolved digesting cell walls of algal ancestors of land plants.</title>
        <authorList>
            <person name="Chang Y."/>
            <person name="Wang S."/>
            <person name="Sekimoto S."/>
            <person name="Aerts A.L."/>
            <person name="Choi C."/>
            <person name="Clum A."/>
            <person name="LaButti K.M."/>
            <person name="Lindquist E.A."/>
            <person name="Yee Ngan C."/>
            <person name="Ohm R.A."/>
            <person name="Salamov A.A."/>
            <person name="Grigoriev I.V."/>
            <person name="Spatafora J.W."/>
            <person name="Berbee M.L."/>
        </authorList>
    </citation>
    <scope>NUCLEOTIDE SEQUENCE [LARGE SCALE GENOMIC DNA]</scope>
    <source>
        <strain evidence="2 3">JEL478</strain>
    </source>
</reference>
<protein>
    <submittedName>
        <fullName evidence="2">Beta-lactamase/transpeptidase-like protein</fullName>
    </submittedName>
</protein>
<dbReference type="OrthoDB" id="5946976at2759"/>
<dbReference type="PANTHER" id="PTHR43319">
    <property type="entry name" value="BETA-LACTAMASE-RELATED"/>
    <property type="match status" value="1"/>
</dbReference>
<dbReference type="AlphaFoldDB" id="A0A139AH27"/>
<dbReference type="Proteomes" id="UP000070544">
    <property type="component" value="Unassembled WGS sequence"/>
</dbReference>
<dbReference type="InterPro" id="IPR012338">
    <property type="entry name" value="Beta-lactam/transpept-like"/>
</dbReference>
<dbReference type="STRING" id="1344416.A0A139AH27"/>
<feature type="domain" description="Beta-lactamase-related" evidence="1">
    <location>
        <begin position="23"/>
        <end position="295"/>
    </location>
</feature>
<name>A0A139AH27_GONPJ</name>
<dbReference type="InterPro" id="IPR001466">
    <property type="entry name" value="Beta-lactam-related"/>
</dbReference>
<keyword evidence="3" id="KW-1185">Reference proteome</keyword>
<proteinExistence type="predicted"/>
<gene>
    <name evidence="2" type="ORF">M427DRAFT_43925</name>
</gene>
<dbReference type="PANTHER" id="PTHR43319:SF3">
    <property type="entry name" value="BETA-LACTAMASE-RELATED DOMAIN-CONTAINING PROTEIN"/>
    <property type="match status" value="1"/>
</dbReference>
<organism evidence="2 3">
    <name type="scientific">Gonapodya prolifera (strain JEL478)</name>
    <name type="common">Monoblepharis prolifera</name>
    <dbReference type="NCBI Taxonomy" id="1344416"/>
    <lineage>
        <taxon>Eukaryota</taxon>
        <taxon>Fungi</taxon>
        <taxon>Fungi incertae sedis</taxon>
        <taxon>Chytridiomycota</taxon>
        <taxon>Chytridiomycota incertae sedis</taxon>
        <taxon>Monoblepharidomycetes</taxon>
        <taxon>Monoblepharidales</taxon>
        <taxon>Gonapodyaceae</taxon>
        <taxon>Gonapodya</taxon>
    </lineage>
</organism>
<dbReference type="Pfam" id="PF00144">
    <property type="entry name" value="Beta-lactamase"/>
    <property type="match status" value="1"/>
</dbReference>